<evidence type="ECO:0000256" key="14">
    <source>
        <dbReference type="ARBA" id="ARBA00047359"/>
    </source>
</evidence>
<keyword evidence="8" id="KW-0677">Repeat</keyword>
<dbReference type="SUPFAM" id="SSF52440">
    <property type="entry name" value="PreATP-grasp domain"/>
    <property type="match status" value="2"/>
</dbReference>
<keyword evidence="12" id="KW-0665">Pyrimidine biosynthesis</keyword>
<dbReference type="InterPro" id="IPR005479">
    <property type="entry name" value="CPAse_ATP-bd"/>
</dbReference>
<dbReference type="PROSITE" id="PS00867">
    <property type="entry name" value="CPSASE_2"/>
    <property type="match status" value="1"/>
</dbReference>
<evidence type="ECO:0000256" key="3">
    <source>
        <dbReference type="ARBA" id="ARBA00009799"/>
    </source>
</evidence>
<keyword evidence="10" id="KW-0067">ATP-binding</keyword>
<dbReference type="EMBL" id="OB681157">
    <property type="protein sequence ID" value="CAD7236697.1"/>
    <property type="molecule type" value="Genomic_DNA"/>
</dbReference>
<dbReference type="InterPro" id="IPR036897">
    <property type="entry name" value="CarbamoylP_synth_lsu_oligo_sf"/>
</dbReference>
<evidence type="ECO:0000259" key="15">
    <source>
        <dbReference type="PROSITE" id="PS50975"/>
    </source>
</evidence>
<protein>
    <recommendedName>
        <fullName evidence="15">ATP-grasp domain-containing protein</fullName>
    </recommendedName>
</protein>
<dbReference type="PROSITE" id="PS50975">
    <property type="entry name" value="ATP_GRASP"/>
    <property type="match status" value="1"/>
</dbReference>
<evidence type="ECO:0000256" key="10">
    <source>
        <dbReference type="ARBA" id="ARBA00022840"/>
    </source>
</evidence>
<evidence type="ECO:0000256" key="6">
    <source>
        <dbReference type="ARBA" id="ARBA00022605"/>
    </source>
</evidence>
<dbReference type="InterPro" id="IPR058047">
    <property type="entry name" value="CPSase_preATP-grasp"/>
</dbReference>
<keyword evidence="6" id="KW-0028">Amino-acid biosynthesis</keyword>
<dbReference type="GO" id="GO:0005737">
    <property type="term" value="C:cytoplasm"/>
    <property type="evidence" value="ECO:0007669"/>
    <property type="project" value="TreeGrafter"/>
</dbReference>
<dbReference type="GO" id="GO:0006526">
    <property type="term" value="P:L-arginine biosynthetic process"/>
    <property type="evidence" value="ECO:0007669"/>
    <property type="project" value="UniProtKB-KW"/>
</dbReference>
<reference evidence="16" key="1">
    <citation type="submission" date="2020-11" db="EMBL/GenBank/DDBJ databases">
        <authorList>
            <person name="Tran Van P."/>
        </authorList>
    </citation>
    <scope>NUCLEOTIDE SEQUENCE</scope>
</reference>
<keyword evidence="9" id="KW-0547">Nucleotide-binding</keyword>
<evidence type="ECO:0000256" key="9">
    <source>
        <dbReference type="ARBA" id="ARBA00022741"/>
    </source>
</evidence>
<dbReference type="Pfam" id="PF02786">
    <property type="entry name" value="CPSase_L_D2"/>
    <property type="match status" value="1"/>
</dbReference>
<dbReference type="OrthoDB" id="434at2759"/>
<dbReference type="PANTHER" id="PTHR11405:SF53">
    <property type="entry name" value="CARBAMOYL-PHOSPHATE SYNTHASE [AMMONIA], MITOCHONDRIAL"/>
    <property type="match status" value="1"/>
</dbReference>
<dbReference type="InterPro" id="IPR005480">
    <property type="entry name" value="CPSase_lsu_oligo"/>
</dbReference>
<dbReference type="SUPFAM" id="SSF48108">
    <property type="entry name" value="Carbamoyl phosphate synthetase, large subunit connection domain"/>
    <property type="match status" value="1"/>
</dbReference>
<dbReference type="Pfam" id="PF25596">
    <property type="entry name" value="CPSase_L_D1"/>
    <property type="match status" value="2"/>
</dbReference>
<evidence type="ECO:0000256" key="12">
    <source>
        <dbReference type="ARBA" id="ARBA00022975"/>
    </source>
</evidence>
<keyword evidence="5" id="KW-0436">Ligase</keyword>
<dbReference type="InterPro" id="IPR013815">
    <property type="entry name" value="ATP_grasp_subdomain_1"/>
</dbReference>
<dbReference type="GO" id="GO:0006541">
    <property type="term" value="P:glutamine metabolic process"/>
    <property type="evidence" value="ECO:0007669"/>
    <property type="project" value="TreeGrafter"/>
</dbReference>
<dbReference type="Gene3D" id="3.30.1490.20">
    <property type="entry name" value="ATP-grasp fold, A domain"/>
    <property type="match status" value="1"/>
</dbReference>
<proteinExistence type="inferred from homology"/>
<keyword evidence="13" id="KW-0464">Manganese</keyword>
<feature type="non-terminal residue" evidence="16">
    <location>
        <position position="570"/>
    </location>
</feature>
<dbReference type="Gene3D" id="1.10.1030.10">
    <property type="entry name" value="Carbamoyl-phosphate synthetase, large subunit oligomerisation domain"/>
    <property type="match status" value="1"/>
</dbReference>
<accession>A0A7R8ZU88</accession>
<name>A0A7R8ZU88_9CRUS</name>
<keyword evidence="11" id="KW-0460">Magnesium</keyword>
<dbReference type="PRINTS" id="PR00098">
    <property type="entry name" value="CPSASE"/>
</dbReference>
<evidence type="ECO:0000256" key="2">
    <source>
        <dbReference type="ARBA" id="ARBA00004730"/>
    </source>
</evidence>
<keyword evidence="4" id="KW-0055">Arginine biosynthesis</keyword>
<evidence type="ECO:0000256" key="1">
    <source>
        <dbReference type="ARBA" id="ARBA00001936"/>
    </source>
</evidence>
<evidence type="ECO:0000313" key="16">
    <source>
        <dbReference type="EMBL" id="CAD7236697.1"/>
    </source>
</evidence>
<dbReference type="Pfam" id="PF02787">
    <property type="entry name" value="CPSase_L_D3"/>
    <property type="match status" value="1"/>
</dbReference>
<dbReference type="Gene3D" id="3.30.470.20">
    <property type="entry name" value="ATP-grasp fold, B domain"/>
    <property type="match status" value="2"/>
</dbReference>
<dbReference type="GO" id="GO:0006221">
    <property type="term" value="P:pyrimidine nucleotide biosynthetic process"/>
    <property type="evidence" value="ECO:0007669"/>
    <property type="project" value="UniProtKB-KW"/>
</dbReference>
<evidence type="ECO:0000256" key="8">
    <source>
        <dbReference type="ARBA" id="ARBA00022737"/>
    </source>
</evidence>
<feature type="domain" description="ATP-grasp" evidence="15">
    <location>
        <begin position="72"/>
        <end position="256"/>
    </location>
</feature>
<dbReference type="SMART" id="SM01096">
    <property type="entry name" value="CPSase_L_D3"/>
    <property type="match status" value="1"/>
</dbReference>
<dbReference type="GO" id="GO:0004088">
    <property type="term" value="F:carbamoyl-phosphate synthase (glutamine-hydrolyzing) activity"/>
    <property type="evidence" value="ECO:0007669"/>
    <property type="project" value="UniProtKB-ARBA"/>
</dbReference>
<gene>
    <name evidence="16" type="ORF">CTOB1V02_LOCUS14512</name>
</gene>
<keyword evidence="7" id="KW-0479">Metal-binding</keyword>
<dbReference type="GO" id="GO:0046872">
    <property type="term" value="F:metal ion binding"/>
    <property type="evidence" value="ECO:0007669"/>
    <property type="project" value="UniProtKB-KW"/>
</dbReference>
<comment type="similarity">
    <text evidence="3">Belongs to the CarB family.</text>
</comment>
<sequence length="570" mass="64233">LKALREEGIQSVLINPNIATVQTSEAIADQIYFLPITPFFVEEVIKKEKPDGVFLAFGGQTALNCGAQLYEAGVFTKYNIKVLGTPVQSILDSEDRDVFKKRMDQIEIKLARSGVATTLEEAKAVVAEIGYPVIIDESLKGWKEVEYEVVRDRYGNCITVCNMENFDPIGVHTGESIVVAPSQTLTNSEYHKLRELSRRIAGHMGIVGECNVQLALDPESEDYRVIEINARLSRSSALASKATGYPLAFVAAKLALGYGLHEVKNSITKTTPAFFEPALDYVVVKLPRWDLGKFTNVSRKIGSAMKSVGEVMAIGVSFEEAFQKGIRMLDNGLNGFINPYRDTREKEIETALSEPTDQRILVLEEAFRKGYTVDQIYKLTKIDKWFLYKLEHIHHISEALQMKKEVRELDTEEMLAAKKAGFSDYQIGGLFLQQTKPHEAELVIRNRRKELGVLPYVRQIDTLAAEYPAQTNYLYLTYHADHHDIDYSATNETVVVLGSGVYRIGSSVEFDWCGVNALLTIREKGYDSVMINYNPETVSTDYDMCDRLYFDELTFERVTDIIELENPKGT</sequence>
<comment type="catalytic activity">
    <reaction evidence="14">
        <text>hydrogencarbonate + NH4(+) + 2 ATP = carbamoyl phosphate + 2 ADP + phosphate + 2 H(+)</text>
        <dbReference type="Rhea" id="RHEA:18029"/>
        <dbReference type="ChEBI" id="CHEBI:15378"/>
        <dbReference type="ChEBI" id="CHEBI:17544"/>
        <dbReference type="ChEBI" id="CHEBI:28938"/>
        <dbReference type="ChEBI" id="CHEBI:30616"/>
        <dbReference type="ChEBI" id="CHEBI:43474"/>
        <dbReference type="ChEBI" id="CHEBI:58228"/>
        <dbReference type="ChEBI" id="CHEBI:456216"/>
        <dbReference type="EC" id="6.3.4.16"/>
    </reaction>
</comment>
<evidence type="ECO:0000256" key="11">
    <source>
        <dbReference type="ARBA" id="ARBA00022842"/>
    </source>
</evidence>
<comment type="pathway">
    <text evidence="2">Amino-acid biosynthesis; L-arginine biosynthesis.</text>
</comment>
<evidence type="ECO:0000256" key="4">
    <source>
        <dbReference type="ARBA" id="ARBA00022571"/>
    </source>
</evidence>
<dbReference type="GO" id="GO:0005524">
    <property type="term" value="F:ATP binding"/>
    <property type="evidence" value="ECO:0007669"/>
    <property type="project" value="UniProtKB-UniRule"/>
</dbReference>
<dbReference type="Gene3D" id="3.40.50.20">
    <property type="match status" value="2"/>
</dbReference>
<dbReference type="PANTHER" id="PTHR11405">
    <property type="entry name" value="CARBAMOYLTRANSFERASE FAMILY MEMBER"/>
    <property type="match status" value="1"/>
</dbReference>
<dbReference type="SUPFAM" id="SSF56059">
    <property type="entry name" value="Glutathione synthetase ATP-binding domain-like"/>
    <property type="match status" value="1"/>
</dbReference>
<dbReference type="AlphaFoldDB" id="A0A7R8ZU88"/>
<feature type="non-terminal residue" evidence="16">
    <location>
        <position position="1"/>
    </location>
</feature>
<evidence type="ECO:0000256" key="7">
    <source>
        <dbReference type="ARBA" id="ARBA00022723"/>
    </source>
</evidence>
<dbReference type="FunFam" id="3.40.50.20:FF:000001">
    <property type="entry name" value="Carbamoyl-phosphate synthase large chain"/>
    <property type="match status" value="2"/>
</dbReference>
<evidence type="ECO:0000256" key="13">
    <source>
        <dbReference type="ARBA" id="ARBA00023211"/>
    </source>
</evidence>
<dbReference type="InterPro" id="IPR005483">
    <property type="entry name" value="CPSase_dom"/>
</dbReference>
<dbReference type="FunFam" id="1.10.1030.10:FF:000002">
    <property type="entry name" value="Carbamoyl-phosphate synthase large chain"/>
    <property type="match status" value="1"/>
</dbReference>
<dbReference type="GO" id="GO:0004087">
    <property type="term" value="F:carbamoyl-phosphate synthase (ammonia) activity"/>
    <property type="evidence" value="ECO:0007669"/>
    <property type="project" value="UniProtKB-EC"/>
</dbReference>
<dbReference type="InterPro" id="IPR011761">
    <property type="entry name" value="ATP-grasp"/>
</dbReference>
<comment type="cofactor">
    <cofactor evidence="1">
        <name>Mn(2+)</name>
        <dbReference type="ChEBI" id="CHEBI:29035"/>
    </cofactor>
</comment>
<evidence type="ECO:0000256" key="5">
    <source>
        <dbReference type="ARBA" id="ARBA00022598"/>
    </source>
</evidence>
<dbReference type="InterPro" id="IPR016185">
    <property type="entry name" value="PreATP-grasp_dom_sf"/>
</dbReference>
<organism evidence="16">
    <name type="scientific">Cyprideis torosa</name>
    <dbReference type="NCBI Taxonomy" id="163714"/>
    <lineage>
        <taxon>Eukaryota</taxon>
        <taxon>Metazoa</taxon>
        <taxon>Ecdysozoa</taxon>
        <taxon>Arthropoda</taxon>
        <taxon>Crustacea</taxon>
        <taxon>Oligostraca</taxon>
        <taxon>Ostracoda</taxon>
        <taxon>Podocopa</taxon>
        <taxon>Podocopida</taxon>
        <taxon>Cytherocopina</taxon>
        <taxon>Cytheroidea</taxon>
        <taxon>Cytherideidae</taxon>
        <taxon>Cyprideis</taxon>
    </lineage>
</organism>